<sequence>MNWDDARIFLAVARAGQILGAARRLELNHATVGRRMTALEADLGVKLLHRRPNGCELTARGRVFLAHAERMEAASLDVGAKIGDADLGLSGTVRIGAPDGFGTTFLAPRLWRLTERHPHLTIQLVPVPRAFSISRREADIAITVERPEQGRLVAGKLTDYALGFYAARGYLERNGMPAGLDDLSRHRLVGAVEDLLYSPRLSYFADLLEEWPSRFEVSSAIGQLEAVAAGAGIGILHHFAARARPELVPVLPGESMHRAYWLVFHESVRDVSRIAATAEFIRETVEAERALFGPERPQRPAGS</sequence>
<evidence type="ECO:0000259" key="5">
    <source>
        <dbReference type="PROSITE" id="PS50931"/>
    </source>
</evidence>
<keyword evidence="3" id="KW-0238">DNA-binding</keyword>
<dbReference type="PANTHER" id="PTHR30579:SF3">
    <property type="entry name" value="TRANSCRIPTIONAL REGULATORY PROTEIN"/>
    <property type="match status" value="1"/>
</dbReference>
<accession>A0A371X3G2</accession>
<dbReference type="PROSITE" id="PS50931">
    <property type="entry name" value="HTH_LYSR"/>
    <property type="match status" value="1"/>
</dbReference>
<dbReference type="InterPro" id="IPR036390">
    <property type="entry name" value="WH_DNA-bd_sf"/>
</dbReference>
<comment type="similarity">
    <text evidence="1">Belongs to the LysR transcriptional regulatory family.</text>
</comment>
<evidence type="ECO:0000256" key="2">
    <source>
        <dbReference type="ARBA" id="ARBA00023015"/>
    </source>
</evidence>
<dbReference type="InterPro" id="IPR005119">
    <property type="entry name" value="LysR_subst-bd"/>
</dbReference>
<organism evidence="6 7">
    <name type="scientific">Fulvimarina endophytica</name>
    <dbReference type="NCBI Taxonomy" id="2293836"/>
    <lineage>
        <taxon>Bacteria</taxon>
        <taxon>Pseudomonadati</taxon>
        <taxon>Pseudomonadota</taxon>
        <taxon>Alphaproteobacteria</taxon>
        <taxon>Hyphomicrobiales</taxon>
        <taxon>Aurantimonadaceae</taxon>
        <taxon>Fulvimarina</taxon>
    </lineage>
</organism>
<keyword evidence="4" id="KW-0804">Transcription</keyword>
<dbReference type="SUPFAM" id="SSF53850">
    <property type="entry name" value="Periplasmic binding protein-like II"/>
    <property type="match status" value="1"/>
</dbReference>
<keyword evidence="2" id="KW-0805">Transcription regulation</keyword>
<evidence type="ECO:0000256" key="4">
    <source>
        <dbReference type="ARBA" id="ARBA00023163"/>
    </source>
</evidence>
<gene>
    <name evidence="6" type="ORF">DYI37_10600</name>
</gene>
<protein>
    <submittedName>
        <fullName evidence="6">LysR family transcriptional regulator</fullName>
    </submittedName>
</protein>
<dbReference type="AlphaFoldDB" id="A0A371X3G2"/>
<evidence type="ECO:0000313" key="7">
    <source>
        <dbReference type="Proteomes" id="UP000264310"/>
    </source>
</evidence>
<dbReference type="GO" id="GO:0003677">
    <property type="term" value="F:DNA binding"/>
    <property type="evidence" value="ECO:0007669"/>
    <property type="project" value="UniProtKB-KW"/>
</dbReference>
<dbReference type="InterPro" id="IPR000847">
    <property type="entry name" value="LysR_HTH_N"/>
</dbReference>
<evidence type="ECO:0000313" key="6">
    <source>
        <dbReference type="EMBL" id="RFC63771.1"/>
    </source>
</evidence>
<dbReference type="Pfam" id="PF00126">
    <property type="entry name" value="HTH_1"/>
    <property type="match status" value="1"/>
</dbReference>
<comment type="caution">
    <text evidence="6">The sequence shown here is derived from an EMBL/GenBank/DDBJ whole genome shotgun (WGS) entry which is preliminary data.</text>
</comment>
<dbReference type="InterPro" id="IPR050176">
    <property type="entry name" value="LTTR"/>
</dbReference>
<proteinExistence type="inferred from homology"/>
<reference evidence="6 7" key="1">
    <citation type="submission" date="2018-08" db="EMBL/GenBank/DDBJ databases">
        <title>Fulvimarina sp. 85, whole genome shotgun sequence.</title>
        <authorList>
            <person name="Tuo L."/>
        </authorList>
    </citation>
    <scope>NUCLEOTIDE SEQUENCE [LARGE SCALE GENOMIC DNA]</scope>
    <source>
        <strain evidence="6 7">85</strain>
    </source>
</reference>
<dbReference type="Pfam" id="PF03466">
    <property type="entry name" value="LysR_substrate"/>
    <property type="match status" value="1"/>
</dbReference>
<dbReference type="PANTHER" id="PTHR30579">
    <property type="entry name" value="TRANSCRIPTIONAL REGULATOR"/>
    <property type="match status" value="1"/>
</dbReference>
<dbReference type="EMBL" id="QURL01000004">
    <property type="protein sequence ID" value="RFC63771.1"/>
    <property type="molecule type" value="Genomic_DNA"/>
</dbReference>
<feature type="domain" description="HTH lysR-type" evidence="5">
    <location>
        <begin position="1"/>
        <end position="58"/>
    </location>
</feature>
<dbReference type="InterPro" id="IPR036388">
    <property type="entry name" value="WH-like_DNA-bd_sf"/>
</dbReference>
<dbReference type="OrthoDB" id="9787460at2"/>
<dbReference type="Gene3D" id="1.10.10.10">
    <property type="entry name" value="Winged helix-like DNA-binding domain superfamily/Winged helix DNA-binding domain"/>
    <property type="match status" value="1"/>
</dbReference>
<dbReference type="Proteomes" id="UP000264310">
    <property type="component" value="Unassembled WGS sequence"/>
</dbReference>
<dbReference type="GO" id="GO:0003700">
    <property type="term" value="F:DNA-binding transcription factor activity"/>
    <property type="evidence" value="ECO:0007669"/>
    <property type="project" value="InterPro"/>
</dbReference>
<dbReference type="SUPFAM" id="SSF46785">
    <property type="entry name" value="Winged helix' DNA-binding domain"/>
    <property type="match status" value="1"/>
</dbReference>
<keyword evidence="7" id="KW-1185">Reference proteome</keyword>
<evidence type="ECO:0000256" key="3">
    <source>
        <dbReference type="ARBA" id="ARBA00023125"/>
    </source>
</evidence>
<evidence type="ECO:0000256" key="1">
    <source>
        <dbReference type="ARBA" id="ARBA00009437"/>
    </source>
</evidence>
<dbReference type="Gene3D" id="3.40.190.290">
    <property type="match status" value="1"/>
</dbReference>
<name>A0A371X3G2_9HYPH</name>
<dbReference type="RefSeq" id="WP_116683497.1">
    <property type="nucleotide sequence ID" value="NZ_QURL01000004.1"/>
</dbReference>